<evidence type="ECO:0000256" key="2">
    <source>
        <dbReference type="ARBA" id="ARBA00007452"/>
    </source>
</evidence>
<evidence type="ECO:0000259" key="9">
    <source>
        <dbReference type="Pfam" id="PF11967"/>
    </source>
</evidence>
<evidence type="ECO:0000256" key="7">
    <source>
        <dbReference type="ARBA" id="ARBA00033409"/>
    </source>
</evidence>
<dbReference type="InterPro" id="IPR012340">
    <property type="entry name" value="NA-bd_OB-fold"/>
</dbReference>
<dbReference type="PANTHER" id="PTHR33991:SF1">
    <property type="entry name" value="DNA REPAIR PROTEIN RECO"/>
    <property type="match status" value="1"/>
</dbReference>
<evidence type="ECO:0000313" key="11">
    <source>
        <dbReference type="EMBL" id="SPX60819.1"/>
    </source>
</evidence>
<evidence type="ECO:0000256" key="8">
    <source>
        <dbReference type="HAMAP-Rule" id="MF_00201"/>
    </source>
</evidence>
<evidence type="ECO:0000256" key="5">
    <source>
        <dbReference type="ARBA" id="ARBA00023172"/>
    </source>
</evidence>
<dbReference type="AlphaFoldDB" id="A0A0W0THA7"/>
<evidence type="ECO:0000313" key="12">
    <source>
        <dbReference type="Proteomes" id="UP000054698"/>
    </source>
</evidence>
<dbReference type="STRING" id="453.Lfee_2571"/>
<dbReference type="PANTHER" id="PTHR33991">
    <property type="entry name" value="DNA REPAIR PROTEIN RECO"/>
    <property type="match status" value="1"/>
</dbReference>
<evidence type="ECO:0000256" key="3">
    <source>
        <dbReference type="ARBA" id="ARBA00021310"/>
    </source>
</evidence>
<feature type="domain" description="DNA replication/recombination mediator RecO N-terminal" evidence="9">
    <location>
        <begin position="1"/>
        <end position="71"/>
    </location>
</feature>
<evidence type="ECO:0000313" key="13">
    <source>
        <dbReference type="Proteomes" id="UP000251942"/>
    </source>
</evidence>
<keyword evidence="5 8" id="KW-0233">DNA recombination</keyword>
<dbReference type="HAMAP" id="MF_00201">
    <property type="entry name" value="RecO"/>
    <property type="match status" value="1"/>
</dbReference>
<name>A0A0W0THA7_9GAMM</name>
<dbReference type="InterPro" id="IPR042242">
    <property type="entry name" value="RecO_C"/>
</dbReference>
<dbReference type="SUPFAM" id="SSF50249">
    <property type="entry name" value="Nucleic acid-binding proteins"/>
    <property type="match status" value="1"/>
</dbReference>
<evidence type="ECO:0000256" key="6">
    <source>
        <dbReference type="ARBA" id="ARBA00023204"/>
    </source>
</evidence>
<dbReference type="Proteomes" id="UP000251942">
    <property type="component" value="Unassembled WGS sequence"/>
</dbReference>
<keyword evidence="4 8" id="KW-0227">DNA damage</keyword>
<dbReference type="EMBL" id="UASS01000012">
    <property type="protein sequence ID" value="SPX60819.1"/>
    <property type="molecule type" value="Genomic_DNA"/>
</dbReference>
<dbReference type="NCBIfam" id="TIGR00613">
    <property type="entry name" value="reco"/>
    <property type="match status" value="1"/>
</dbReference>
<dbReference type="RefSeq" id="WP_058447420.1">
    <property type="nucleotide sequence ID" value="NZ_CAAAHT010000056.1"/>
</dbReference>
<comment type="similarity">
    <text evidence="2 8">Belongs to the RecO family.</text>
</comment>
<dbReference type="Pfam" id="PF02565">
    <property type="entry name" value="RecO_C"/>
    <property type="match status" value="1"/>
</dbReference>
<dbReference type="InterPro" id="IPR003717">
    <property type="entry name" value="RecO"/>
</dbReference>
<dbReference type="Proteomes" id="UP000054698">
    <property type="component" value="Unassembled WGS sequence"/>
</dbReference>
<dbReference type="Gene3D" id="1.20.1440.120">
    <property type="entry name" value="Recombination protein O, C-terminal domain"/>
    <property type="match status" value="1"/>
</dbReference>
<dbReference type="OrthoDB" id="9804792at2"/>
<dbReference type="EMBL" id="LNYB01000085">
    <property type="protein sequence ID" value="KTC94907.1"/>
    <property type="molecule type" value="Genomic_DNA"/>
</dbReference>
<keyword evidence="6 8" id="KW-0234">DNA repair</keyword>
<reference evidence="10 12" key="1">
    <citation type="submission" date="2015-11" db="EMBL/GenBank/DDBJ databases">
        <title>Genomic analysis of 38 Legionella species identifies large and diverse effector repertoires.</title>
        <authorList>
            <person name="Burstein D."/>
            <person name="Amaro F."/>
            <person name="Zusman T."/>
            <person name="Lifshitz Z."/>
            <person name="Cohen O."/>
            <person name="Gilbert J.A."/>
            <person name="Pupko T."/>
            <person name="Shuman H.A."/>
            <person name="Segal G."/>
        </authorList>
    </citation>
    <scope>NUCLEOTIDE SEQUENCE [LARGE SCALE GENOMIC DNA]</scope>
    <source>
        <strain evidence="10 12">WO-44C</strain>
    </source>
</reference>
<organism evidence="10 12">
    <name type="scientific">Legionella feeleii</name>
    <dbReference type="NCBI Taxonomy" id="453"/>
    <lineage>
        <taxon>Bacteria</taxon>
        <taxon>Pseudomonadati</taxon>
        <taxon>Pseudomonadota</taxon>
        <taxon>Gammaproteobacteria</taxon>
        <taxon>Legionellales</taxon>
        <taxon>Legionellaceae</taxon>
        <taxon>Legionella</taxon>
    </lineage>
</organism>
<dbReference type="Pfam" id="PF11967">
    <property type="entry name" value="RecO_N"/>
    <property type="match status" value="1"/>
</dbReference>
<gene>
    <name evidence="8 10" type="primary">recO</name>
    <name evidence="10" type="ORF">Lfee_2571</name>
    <name evidence="11" type="ORF">NCTC12022_01555</name>
</gene>
<accession>A0A0W0THA7</accession>
<evidence type="ECO:0000313" key="10">
    <source>
        <dbReference type="EMBL" id="KTC94907.1"/>
    </source>
</evidence>
<proteinExistence type="inferred from homology"/>
<dbReference type="GO" id="GO:0006310">
    <property type="term" value="P:DNA recombination"/>
    <property type="evidence" value="ECO:0007669"/>
    <property type="project" value="UniProtKB-UniRule"/>
</dbReference>
<reference evidence="11 13" key="2">
    <citation type="submission" date="2018-06" db="EMBL/GenBank/DDBJ databases">
        <authorList>
            <consortium name="Pathogen Informatics"/>
            <person name="Doyle S."/>
        </authorList>
    </citation>
    <scope>NUCLEOTIDE SEQUENCE [LARGE SCALE GENOMIC DNA]</scope>
    <source>
        <strain evidence="11 13">NCTC12022</strain>
    </source>
</reference>
<dbReference type="Gene3D" id="2.40.50.140">
    <property type="entry name" value="Nucleic acid-binding proteins"/>
    <property type="match status" value="1"/>
</dbReference>
<evidence type="ECO:0000256" key="1">
    <source>
        <dbReference type="ARBA" id="ARBA00003065"/>
    </source>
</evidence>
<comment type="function">
    <text evidence="1 8">Involved in DNA repair and RecF pathway recombination.</text>
</comment>
<sequence>MTTETLEGWVLHKRPSGDTSVRITFFTREKGVLTCLCKGGRTPKKQALLQPFSSLWLAIDTRKDWYYARSIESTTTGFKLNGEALFAGLYLNELLYYALAPMDAHPELFDVYLLTLRGLTTTTDRLVIEALLRRFEYALLLACGCSISFTEEACSTNAIVSHKQYQFIASTGFMASNEGGVSGGDILALSQGRLSDLNVLKTAKIIMRQAIDHLLGGRELKSRSLYIRQKN</sequence>
<dbReference type="InterPro" id="IPR022572">
    <property type="entry name" value="DNA_rep/recomb_RecO_N"/>
</dbReference>
<evidence type="ECO:0000256" key="4">
    <source>
        <dbReference type="ARBA" id="ARBA00022763"/>
    </source>
</evidence>
<dbReference type="GO" id="GO:0043590">
    <property type="term" value="C:bacterial nucleoid"/>
    <property type="evidence" value="ECO:0007669"/>
    <property type="project" value="TreeGrafter"/>
</dbReference>
<dbReference type="PATRIC" id="fig|453.4.peg.2821"/>
<dbReference type="GO" id="GO:0006302">
    <property type="term" value="P:double-strand break repair"/>
    <property type="evidence" value="ECO:0007669"/>
    <property type="project" value="TreeGrafter"/>
</dbReference>
<keyword evidence="12" id="KW-1185">Reference proteome</keyword>
<protein>
    <recommendedName>
        <fullName evidence="3 8">DNA repair protein RecO</fullName>
    </recommendedName>
    <alternativeName>
        <fullName evidence="7 8">Recombination protein O</fullName>
    </alternativeName>
</protein>